<dbReference type="EMBL" id="CP013118">
    <property type="protein sequence ID" value="ALO14735.1"/>
    <property type="molecule type" value="Genomic_DNA"/>
</dbReference>
<dbReference type="PATRIC" id="fig|1307839.3.peg.1157"/>
<sequence>MPFLSKLFSKGANDLIKNGGQVIDKIATSDEEKMQAKNQLSELVFDAMGNLQEAQREVLITEARGNWLQRSWRPILMLAFGFIVVYAYFFEPAFLLNEGEQGIANTLNPNFWGLLKLGVGGYIIGRSTEKVASTVTSRVDMPFLRKEDRNKYYG</sequence>
<dbReference type="OrthoDB" id="1122659at2"/>
<proteinExistence type="predicted"/>
<feature type="transmembrane region" description="Helical" evidence="1">
    <location>
        <begin position="72"/>
        <end position="90"/>
    </location>
</feature>
<dbReference type="RefSeq" id="WP_057952250.1">
    <property type="nucleotide sequence ID" value="NZ_CP013118.1"/>
</dbReference>
<reference evidence="2 3" key="1">
    <citation type="submission" date="2015-11" db="EMBL/GenBank/DDBJ databases">
        <title>Description and complete genome sequence of a novel strain predominating in hypersaline microbial mats and representing a new family of the Bacteriodetes phylum.</title>
        <authorList>
            <person name="Spring S."/>
            <person name="Bunk B."/>
            <person name="Sproer C."/>
            <person name="Klenk H.-P."/>
        </authorList>
    </citation>
    <scope>NUCLEOTIDE SEQUENCE [LARGE SCALE GENOMIC DNA]</scope>
    <source>
        <strain evidence="2 3">L21-Spi-D4</strain>
    </source>
</reference>
<keyword evidence="1" id="KW-0472">Membrane</keyword>
<name>A0A0S2HXG8_9BACT</name>
<keyword evidence="1" id="KW-1133">Transmembrane helix</keyword>
<evidence type="ECO:0000313" key="3">
    <source>
        <dbReference type="Proteomes" id="UP000064893"/>
    </source>
</evidence>
<dbReference type="Pfam" id="PF11351">
    <property type="entry name" value="GTA_holin_3TM"/>
    <property type="match status" value="1"/>
</dbReference>
<keyword evidence="3" id="KW-1185">Reference proteome</keyword>
<dbReference type="Proteomes" id="UP000064893">
    <property type="component" value="Chromosome"/>
</dbReference>
<keyword evidence="1" id="KW-0812">Transmembrane</keyword>
<dbReference type="InterPro" id="IPR021497">
    <property type="entry name" value="GTA_holin_3TM"/>
</dbReference>
<dbReference type="AlphaFoldDB" id="A0A0S2HXG8"/>
<dbReference type="STRING" id="1307839.L21SP5_01069"/>
<evidence type="ECO:0008006" key="4">
    <source>
        <dbReference type="Google" id="ProtNLM"/>
    </source>
</evidence>
<accession>A0A0S2HXG8</accession>
<gene>
    <name evidence="2" type="ORF">L21SP5_01069</name>
</gene>
<evidence type="ECO:0000313" key="2">
    <source>
        <dbReference type="EMBL" id="ALO14735.1"/>
    </source>
</evidence>
<evidence type="ECO:0000256" key="1">
    <source>
        <dbReference type="SAM" id="Phobius"/>
    </source>
</evidence>
<organism evidence="2 3">
    <name type="scientific">Salinivirga cyanobacteriivorans</name>
    <dbReference type="NCBI Taxonomy" id="1307839"/>
    <lineage>
        <taxon>Bacteria</taxon>
        <taxon>Pseudomonadati</taxon>
        <taxon>Bacteroidota</taxon>
        <taxon>Bacteroidia</taxon>
        <taxon>Bacteroidales</taxon>
        <taxon>Salinivirgaceae</taxon>
        <taxon>Salinivirga</taxon>
    </lineage>
</organism>
<protein>
    <recommendedName>
        <fullName evidence="4">Holin of 3TMs, for gene-transfer release</fullName>
    </recommendedName>
</protein>
<dbReference type="KEGG" id="blq:L21SP5_01069"/>